<evidence type="ECO:0000256" key="1">
    <source>
        <dbReference type="SAM" id="MobiDB-lite"/>
    </source>
</evidence>
<sequence>MAKAREEAEQVMFGALDNLFANTNVKAKDIDQVLPLLLPLPPPLPLPLNPSRPVLHAANPPPHADDPSRPVLHLTAHPTPFPAPLPSQAPLLIQASSAI</sequence>
<evidence type="ECO:0000259" key="2">
    <source>
        <dbReference type="Pfam" id="PF08392"/>
    </source>
</evidence>
<accession>A0AAW2BPY3</accession>
<protein>
    <recommendedName>
        <fullName evidence="2">FAE domain-containing protein</fullName>
    </recommendedName>
</protein>
<evidence type="ECO:0000313" key="4">
    <source>
        <dbReference type="Proteomes" id="UP001459277"/>
    </source>
</evidence>
<dbReference type="GO" id="GO:0016020">
    <property type="term" value="C:membrane"/>
    <property type="evidence" value="ECO:0007669"/>
    <property type="project" value="InterPro"/>
</dbReference>
<dbReference type="Proteomes" id="UP001459277">
    <property type="component" value="Unassembled WGS sequence"/>
</dbReference>
<name>A0AAW2BPY3_9ROSI</name>
<gene>
    <name evidence="3" type="ORF">SO802_028298</name>
</gene>
<dbReference type="EMBL" id="JAZDWU010000010">
    <property type="protein sequence ID" value="KAK9988059.1"/>
    <property type="molecule type" value="Genomic_DNA"/>
</dbReference>
<organism evidence="3 4">
    <name type="scientific">Lithocarpus litseifolius</name>
    <dbReference type="NCBI Taxonomy" id="425828"/>
    <lineage>
        <taxon>Eukaryota</taxon>
        <taxon>Viridiplantae</taxon>
        <taxon>Streptophyta</taxon>
        <taxon>Embryophyta</taxon>
        <taxon>Tracheophyta</taxon>
        <taxon>Spermatophyta</taxon>
        <taxon>Magnoliopsida</taxon>
        <taxon>eudicotyledons</taxon>
        <taxon>Gunneridae</taxon>
        <taxon>Pentapetalae</taxon>
        <taxon>rosids</taxon>
        <taxon>fabids</taxon>
        <taxon>Fagales</taxon>
        <taxon>Fagaceae</taxon>
        <taxon>Lithocarpus</taxon>
    </lineage>
</organism>
<dbReference type="GO" id="GO:0006633">
    <property type="term" value="P:fatty acid biosynthetic process"/>
    <property type="evidence" value="ECO:0007669"/>
    <property type="project" value="InterPro"/>
</dbReference>
<dbReference type="Pfam" id="PF08392">
    <property type="entry name" value="FAE1_CUT1_RppA"/>
    <property type="match status" value="1"/>
</dbReference>
<evidence type="ECO:0000313" key="3">
    <source>
        <dbReference type="EMBL" id="KAK9988059.1"/>
    </source>
</evidence>
<dbReference type="AlphaFoldDB" id="A0AAW2BPY3"/>
<feature type="domain" description="FAE" evidence="2">
    <location>
        <begin position="1"/>
        <end position="32"/>
    </location>
</feature>
<comment type="caution">
    <text evidence="3">The sequence shown here is derived from an EMBL/GenBank/DDBJ whole genome shotgun (WGS) entry which is preliminary data.</text>
</comment>
<dbReference type="GO" id="GO:0016747">
    <property type="term" value="F:acyltransferase activity, transferring groups other than amino-acyl groups"/>
    <property type="evidence" value="ECO:0007669"/>
    <property type="project" value="InterPro"/>
</dbReference>
<reference evidence="3 4" key="1">
    <citation type="submission" date="2024-01" db="EMBL/GenBank/DDBJ databases">
        <title>A telomere-to-telomere, gap-free genome of sweet tea (Lithocarpus litseifolius).</title>
        <authorList>
            <person name="Zhou J."/>
        </authorList>
    </citation>
    <scope>NUCLEOTIDE SEQUENCE [LARGE SCALE GENOMIC DNA]</scope>
    <source>
        <strain evidence="3">Zhou-2022a</strain>
        <tissue evidence="3">Leaf</tissue>
    </source>
</reference>
<proteinExistence type="predicted"/>
<keyword evidence="4" id="KW-1185">Reference proteome</keyword>
<dbReference type="InterPro" id="IPR013601">
    <property type="entry name" value="FAE1_typ3_polyketide_synth"/>
</dbReference>
<feature type="region of interest" description="Disordered" evidence="1">
    <location>
        <begin position="51"/>
        <end position="87"/>
    </location>
</feature>